<comment type="subcellular location">
    <subcellularLocation>
        <location evidence="1">Cell membrane</location>
        <topology evidence="1">Multi-pass membrane protein</topology>
    </subcellularLocation>
</comment>
<keyword evidence="9" id="KW-1185">Reference proteome</keyword>
<evidence type="ECO:0000256" key="4">
    <source>
        <dbReference type="ARBA" id="ARBA00022989"/>
    </source>
</evidence>
<dbReference type="PANTHER" id="PTHR43124">
    <property type="entry name" value="PURINE EFFLUX PUMP PBUE"/>
    <property type="match status" value="1"/>
</dbReference>
<evidence type="ECO:0000256" key="1">
    <source>
        <dbReference type="ARBA" id="ARBA00004651"/>
    </source>
</evidence>
<dbReference type="KEGG" id="kse:Ksed_03150"/>
<dbReference type="InterPro" id="IPR036259">
    <property type="entry name" value="MFS_trans_sf"/>
</dbReference>
<dbReference type="RefSeq" id="WP_012801810.1">
    <property type="nucleotide sequence ID" value="NC_013169.1"/>
</dbReference>
<organism evidence="8 9">
    <name type="scientific">Kytococcus sedentarius (strain ATCC 14392 / DSM 20547 / JCM 11482 / CCUG 33030 / NBRC 15357 / NCTC 11040 / CCM 314 / 541)</name>
    <name type="common">Micrococcus sedentarius</name>
    <dbReference type="NCBI Taxonomy" id="478801"/>
    <lineage>
        <taxon>Bacteria</taxon>
        <taxon>Bacillati</taxon>
        <taxon>Actinomycetota</taxon>
        <taxon>Actinomycetes</taxon>
        <taxon>Micrococcales</taxon>
        <taxon>Kytococcaceae</taxon>
        <taxon>Kytococcus</taxon>
    </lineage>
</organism>
<evidence type="ECO:0000313" key="9">
    <source>
        <dbReference type="Proteomes" id="UP000006666"/>
    </source>
</evidence>
<feature type="transmembrane region" description="Helical" evidence="6">
    <location>
        <begin position="173"/>
        <end position="195"/>
    </location>
</feature>
<dbReference type="GO" id="GO:0022857">
    <property type="term" value="F:transmembrane transporter activity"/>
    <property type="evidence" value="ECO:0007669"/>
    <property type="project" value="InterPro"/>
</dbReference>
<dbReference type="InterPro" id="IPR050189">
    <property type="entry name" value="MFS_Efflux_Transporters"/>
</dbReference>
<reference evidence="8 9" key="1">
    <citation type="journal article" date="2009" name="Stand. Genomic Sci.">
        <title>Complete genome sequence of Kytococcus sedentarius type strain (541).</title>
        <authorList>
            <person name="Sims D."/>
            <person name="Brettin T."/>
            <person name="Detter J.C."/>
            <person name="Han C."/>
            <person name="Lapidus A."/>
            <person name="Copeland A."/>
            <person name="Glavina Del Rio T."/>
            <person name="Nolan M."/>
            <person name="Chen F."/>
            <person name="Lucas S."/>
            <person name="Tice H."/>
            <person name="Cheng J.F."/>
            <person name="Bruce D."/>
            <person name="Goodwin L."/>
            <person name="Pitluck S."/>
            <person name="Ovchinnikova G."/>
            <person name="Pati A."/>
            <person name="Ivanova N."/>
            <person name="Mavrommatis K."/>
            <person name="Chen A."/>
            <person name="Palaniappan K."/>
            <person name="D'haeseleer P."/>
            <person name="Chain P."/>
            <person name="Bristow J."/>
            <person name="Eisen J.A."/>
            <person name="Markowitz V."/>
            <person name="Hugenholtz P."/>
            <person name="Schneider S."/>
            <person name="Goker M."/>
            <person name="Pukall R."/>
            <person name="Kyrpides N.C."/>
            <person name="Klenk H.P."/>
        </authorList>
    </citation>
    <scope>NUCLEOTIDE SEQUENCE [LARGE SCALE GENOMIC DNA]</scope>
    <source>
        <strain evidence="9">ATCC 14392 / DSM 20547 / JCM 11482 / CCUG 33030 / NBRC 15357 / NCTC 11040 / CCM 314 / 541</strain>
    </source>
</reference>
<evidence type="ECO:0000256" key="6">
    <source>
        <dbReference type="SAM" id="Phobius"/>
    </source>
</evidence>
<feature type="transmembrane region" description="Helical" evidence="6">
    <location>
        <begin position="218"/>
        <end position="239"/>
    </location>
</feature>
<dbReference type="CDD" id="cd17324">
    <property type="entry name" value="MFS_NepI_like"/>
    <property type="match status" value="1"/>
</dbReference>
<keyword evidence="2" id="KW-1003">Cell membrane</keyword>
<dbReference type="InterPro" id="IPR020846">
    <property type="entry name" value="MFS_dom"/>
</dbReference>
<evidence type="ECO:0000256" key="2">
    <source>
        <dbReference type="ARBA" id="ARBA00022475"/>
    </source>
</evidence>
<dbReference type="SUPFAM" id="SSF103473">
    <property type="entry name" value="MFS general substrate transporter"/>
    <property type="match status" value="1"/>
</dbReference>
<proteinExistence type="predicted"/>
<dbReference type="Gene3D" id="1.20.1250.20">
    <property type="entry name" value="MFS general substrate transporter like domains"/>
    <property type="match status" value="1"/>
</dbReference>
<evidence type="ECO:0000313" key="8">
    <source>
        <dbReference type="EMBL" id="ACV05392.1"/>
    </source>
</evidence>
<feature type="transmembrane region" description="Helical" evidence="6">
    <location>
        <begin position="59"/>
        <end position="80"/>
    </location>
</feature>
<feature type="transmembrane region" description="Helical" evidence="6">
    <location>
        <begin position="111"/>
        <end position="133"/>
    </location>
</feature>
<evidence type="ECO:0000256" key="3">
    <source>
        <dbReference type="ARBA" id="ARBA00022692"/>
    </source>
</evidence>
<feature type="transmembrane region" description="Helical" evidence="6">
    <location>
        <begin position="373"/>
        <end position="392"/>
    </location>
</feature>
<feature type="transmembrane region" description="Helical" evidence="6">
    <location>
        <begin position="145"/>
        <end position="167"/>
    </location>
</feature>
<dbReference type="STRING" id="478801.Ksed_03150"/>
<feature type="domain" description="Major facilitator superfamily (MFS) profile" evidence="7">
    <location>
        <begin position="21"/>
        <end position="400"/>
    </location>
</feature>
<gene>
    <name evidence="8" type="ordered locus">Ksed_03150</name>
</gene>
<dbReference type="AlphaFoldDB" id="C7NK05"/>
<keyword evidence="5 6" id="KW-0472">Membrane</keyword>
<dbReference type="Proteomes" id="UP000006666">
    <property type="component" value="Chromosome"/>
</dbReference>
<dbReference type="PROSITE" id="PS50850">
    <property type="entry name" value="MFS"/>
    <property type="match status" value="1"/>
</dbReference>
<feature type="transmembrane region" description="Helical" evidence="6">
    <location>
        <begin position="87"/>
        <end position="105"/>
    </location>
</feature>
<feature type="transmembrane region" description="Helical" evidence="6">
    <location>
        <begin position="305"/>
        <end position="325"/>
    </location>
</feature>
<dbReference type="Pfam" id="PF07690">
    <property type="entry name" value="MFS_1"/>
    <property type="match status" value="1"/>
</dbReference>
<dbReference type="HOGENOM" id="CLU_001265_61_2_11"/>
<dbReference type="GO" id="GO:0005886">
    <property type="term" value="C:plasma membrane"/>
    <property type="evidence" value="ECO:0007669"/>
    <property type="project" value="UniProtKB-SubCell"/>
</dbReference>
<dbReference type="eggNOG" id="COG2814">
    <property type="taxonomic scope" value="Bacteria"/>
</dbReference>
<feature type="transmembrane region" description="Helical" evidence="6">
    <location>
        <begin position="280"/>
        <end position="299"/>
    </location>
</feature>
<feature type="transmembrane region" description="Helical" evidence="6">
    <location>
        <begin position="346"/>
        <end position="367"/>
    </location>
</feature>
<dbReference type="PANTHER" id="PTHR43124:SF3">
    <property type="entry name" value="CHLORAMPHENICOL EFFLUX PUMP RV0191"/>
    <property type="match status" value="1"/>
</dbReference>
<dbReference type="EMBL" id="CP001686">
    <property type="protein sequence ID" value="ACV05392.1"/>
    <property type="molecule type" value="Genomic_DNA"/>
</dbReference>
<accession>C7NK05</accession>
<evidence type="ECO:0000256" key="5">
    <source>
        <dbReference type="ARBA" id="ARBA00023136"/>
    </source>
</evidence>
<name>C7NK05_KYTSD</name>
<evidence type="ECO:0000259" key="7">
    <source>
        <dbReference type="PROSITE" id="PS50850"/>
    </source>
</evidence>
<protein>
    <submittedName>
        <fullName evidence="8">Arabinose efflux permease family protein</fullName>
    </submittedName>
</protein>
<keyword evidence="3 6" id="KW-0812">Transmembrane</keyword>
<feature type="transmembrane region" description="Helical" evidence="6">
    <location>
        <begin position="21"/>
        <end position="47"/>
    </location>
</feature>
<sequence>MTAAPHRPGQGPAGRRPAAPLVFWLAAATFGIGITEFAAMTLLPFYAAEFGVPEHTASMAVSAYALGVVIGAPLLSMAVARWERRKALVALLALFVVGNLLGAAANSLPTLVAARFVAGLPHGALFGIAQLVAATAMGRERAAQAVAWVLTGLTVATVVGVPTLSALGQATSWRVPFVLVAVGGVVVAAVLARLVPPGGGSRKGSALAELGALRNPDVLLPLAMGAIGFGGMFAVYSFLSATLLQHTHAPGWAVPIVLMAYGVGGTLGNLVAGRSPEHRLLITAGAFQAFIGVATLVYSFTVDHWWLMLVSVALVGFGGGMVVPLQTRLMHVAGEAQTMAAALNHAAFNAANALGPAVASAALAAGWGWRSTGWVGVLLALGGLAVWAVIMVRERRGASALAAAG</sequence>
<keyword evidence="4 6" id="KW-1133">Transmembrane helix</keyword>
<feature type="transmembrane region" description="Helical" evidence="6">
    <location>
        <begin position="251"/>
        <end position="273"/>
    </location>
</feature>
<dbReference type="InterPro" id="IPR011701">
    <property type="entry name" value="MFS"/>
</dbReference>